<dbReference type="Proteomes" id="UP001600888">
    <property type="component" value="Unassembled WGS sequence"/>
</dbReference>
<dbReference type="EMBL" id="JBAWTH010000003">
    <property type="protein sequence ID" value="KAL2292420.1"/>
    <property type="molecule type" value="Genomic_DNA"/>
</dbReference>
<reference evidence="1 2" key="1">
    <citation type="submission" date="2024-03" db="EMBL/GenBank/DDBJ databases">
        <title>A high-quality draft genome sequence of Diaporthe vaccinii, a causative agent of upright dieback and viscid rot disease in cranberry plants.</title>
        <authorList>
            <person name="Sarrasin M."/>
            <person name="Lang B.F."/>
            <person name="Burger G."/>
        </authorList>
    </citation>
    <scope>NUCLEOTIDE SEQUENCE [LARGE SCALE GENOMIC DNA]</scope>
    <source>
        <strain evidence="1 2">IS7</strain>
    </source>
</reference>
<evidence type="ECO:0000313" key="2">
    <source>
        <dbReference type="Proteomes" id="UP001600888"/>
    </source>
</evidence>
<gene>
    <name evidence="1" type="ORF">FJTKL_09392</name>
</gene>
<keyword evidence="2" id="KW-1185">Reference proteome</keyword>
<proteinExistence type="predicted"/>
<name>A0ABR4FD00_9PEZI</name>
<evidence type="ECO:0000313" key="1">
    <source>
        <dbReference type="EMBL" id="KAL2292420.1"/>
    </source>
</evidence>
<accession>A0ABR4FD00</accession>
<comment type="caution">
    <text evidence="1">The sequence shown here is derived from an EMBL/GenBank/DDBJ whole genome shotgun (WGS) entry which is preliminary data.</text>
</comment>
<sequence>MDVDEAWKYAYHSQVLRTMILGFNWYFRYTGGATCNLSLWPLNIVSQPERGAMVLHRVFLKVRIIGMESDPFITGKG</sequence>
<organism evidence="1 2">
    <name type="scientific">Diaporthe vaccinii</name>
    <dbReference type="NCBI Taxonomy" id="105482"/>
    <lineage>
        <taxon>Eukaryota</taxon>
        <taxon>Fungi</taxon>
        <taxon>Dikarya</taxon>
        <taxon>Ascomycota</taxon>
        <taxon>Pezizomycotina</taxon>
        <taxon>Sordariomycetes</taxon>
        <taxon>Sordariomycetidae</taxon>
        <taxon>Diaporthales</taxon>
        <taxon>Diaporthaceae</taxon>
        <taxon>Diaporthe</taxon>
        <taxon>Diaporthe eres species complex</taxon>
    </lineage>
</organism>
<protein>
    <submittedName>
        <fullName evidence="1">Uncharacterized protein</fullName>
    </submittedName>
</protein>